<reference evidence="8" key="1">
    <citation type="submission" date="2020-06" db="EMBL/GenBank/DDBJ databases">
        <title>Draft genomic sequecing of Geomonas sp. Red745.</title>
        <authorList>
            <person name="Itoh H."/>
            <person name="Xu Z.X."/>
            <person name="Ushijima N."/>
            <person name="Masuda Y."/>
            <person name="Shiratori Y."/>
            <person name="Senoo K."/>
        </authorList>
    </citation>
    <scope>NUCLEOTIDE SEQUENCE [LARGE SCALE GENOMIC DNA]</scope>
    <source>
        <strain evidence="8">Red745</strain>
    </source>
</reference>
<dbReference type="EMBL" id="BLXZ01000001">
    <property type="protein sequence ID" value="GFO67129.1"/>
    <property type="molecule type" value="Genomic_DNA"/>
</dbReference>
<dbReference type="SUPFAM" id="SSF51735">
    <property type="entry name" value="NAD(P)-binding Rossmann-fold domains"/>
    <property type="match status" value="1"/>
</dbReference>
<organism evidence="7 8">
    <name type="scientific">Geomonas limicola</name>
    <dbReference type="NCBI Taxonomy" id="2740186"/>
    <lineage>
        <taxon>Bacteria</taxon>
        <taxon>Pseudomonadati</taxon>
        <taxon>Thermodesulfobacteriota</taxon>
        <taxon>Desulfuromonadia</taxon>
        <taxon>Geobacterales</taxon>
        <taxon>Geobacteraceae</taxon>
        <taxon>Geomonas</taxon>
    </lineage>
</organism>
<dbReference type="InterPro" id="IPR036291">
    <property type="entry name" value="NAD(P)-bd_dom_sf"/>
</dbReference>
<evidence type="ECO:0000259" key="6">
    <source>
        <dbReference type="Pfam" id="PF02826"/>
    </source>
</evidence>
<dbReference type="PROSITE" id="PS00671">
    <property type="entry name" value="D_2_HYDROXYACID_DH_3"/>
    <property type="match status" value="1"/>
</dbReference>
<dbReference type="SUPFAM" id="SSF52283">
    <property type="entry name" value="Formate/glycerate dehydrogenase catalytic domain-like"/>
    <property type="match status" value="1"/>
</dbReference>
<name>A0A6V8N773_9BACT</name>
<dbReference type="GO" id="GO:0051287">
    <property type="term" value="F:NAD binding"/>
    <property type="evidence" value="ECO:0007669"/>
    <property type="project" value="InterPro"/>
</dbReference>
<keyword evidence="3" id="KW-0520">NAD</keyword>
<dbReference type="GO" id="GO:0016616">
    <property type="term" value="F:oxidoreductase activity, acting on the CH-OH group of donors, NAD or NADP as acceptor"/>
    <property type="evidence" value="ECO:0007669"/>
    <property type="project" value="InterPro"/>
</dbReference>
<evidence type="ECO:0000256" key="1">
    <source>
        <dbReference type="ARBA" id="ARBA00005854"/>
    </source>
</evidence>
<dbReference type="Gene3D" id="3.40.50.720">
    <property type="entry name" value="NAD(P)-binding Rossmann-like Domain"/>
    <property type="match status" value="2"/>
</dbReference>
<dbReference type="InterPro" id="IPR029753">
    <property type="entry name" value="D-isomer_DH_CS"/>
</dbReference>
<dbReference type="InterPro" id="IPR006140">
    <property type="entry name" value="D-isomer_DH_NAD-bd"/>
</dbReference>
<accession>A0A6V8N773</accession>
<feature type="domain" description="D-isomer specific 2-hydroxyacid dehydrogenase catalytic" evidence="5">
    <location>
        <begin position="32"/>
        <end position="314"/>
    </location>
</feature>
<proteinExistence type="inferred from homology"/>
<dbReference type="CDD" id="cd12162">
    <property type="entry name" value="2-Hacid_dh_4"/>
    <property type="match status" value="1"/>
</dbReference>
<dbReference type="InterPro" id="IPR050418">
    <property type="entry name" value="D-iso_2-hydroxyacid_DH_PdxB"/>
</dbReference>
<evidence type="ECO:0000256" key="2">
    <source>
        <dbReference type="ARBA" id="ARBA00023002"/>
    </source>
</evidence>
<dbReference type="Pfam" id="PF02826">
    <property type="entry name" value="2-Hacid_dh_C"/>
    <property type="match status" value="1"/>
</dbReference>
<dbReference type="Proteomes" id="UP000587586">
    <property type="component" value="Unassembled WGS sequence"/>
</dbReference>
<dbReference type="PANTHER" id="PTHR43761">
    <property type="entry name" value="D-ISOMER SPECIFIC 2-HYDROXYACID DEHYDROGENASE FAMILY PROTEIN (AFU_ORTHOLOGUE AFUA_1G13630)"/>
    <property type="match status" value="1"/>
</dbReference>
<dbReference type="Pfam" id="PF00389">
    <property type="entry name" value="2-Hacid_dh"/>
    <property type="match status" value="1"/>
</dbReference>
<dbReference type="AlphaFoldDB" id="A0A6V8N773"/>
<dbReference type="InterPro" id="IPR006139">
    <property type="entry name" value="D-isomer_2_OHA_DH_cat_dom"/>
</dbReference>
<feature type="domain" description="D-isomer specific 2-hydroxyacid dehydrogenase NAD-binding" evidence="6">
    <location>
        <begin position="104"/>
        <end position="284"/>
    </location>
</feature>
<evidence type="ECO:0000256" key="4">
    <source>
        <dbReference type="RuleBase" id="RU003719"/>
    </source>
</evidence>
<dbReference type="RefSeq" id="WP_183359650.1">
    <property type="nucleotide sequence ID" value="NZ_BLXZ01000001.1"/>
</dbReference>
<protein>
    <submittedName>
        <fullName evidence="7">Lactate dehydrogenase</fullName>
    </submittedName>
</protein>
<evidence type="ECO:0000313" key="7">
    <source>
        <dbReference type="EMBL" id="GFO67129.1"/>
    </source>
</evidence>
<gene>
    <name evidence="7" type="ORF">GMLC_07080</name>
</gene>
<keyword evidence="2 4" id="KW-0560">Oxidoreductase</keyword>
<comment type="caution">
    <text evidence="7">The sequence shown here is derived from an EMBL/GenBank/DDBJ whole genome shotgun (WGS) entry which is preliminary data.</text>
</comment>
<evidence type="ECO:0000259" key="5">
    <source>
        <dbReference type="Pfam" id="PF00389"/>
    </source>
</evidence>
<keyword evidence="8" id="KW-1185">Reference proteome</keyword>
<evidence type="ECO:0000313" key="8">
    <source>
        <dbReference type="Proteomes" id="UP000587586"/>
    </source>
</evidence>
<comment type="similarity">
    <text evidence="1 4">Belongs to the D-isomer specific 2-hydroxyacid dehydrogenase family.</text>
</comment>
<evidence type="ECO:0000256" key="3">
    <source>
        <dbReference type="ARBA" id="ARBA00023027"/>
    </source>
</evidence>
<sequence length="315" mass="33797">MERIVFLDRSAIPVALRPPCFPHQWLDYPDTAPEQLVERLRGASIAITDRVFFPREALEQLPELKLIAVAATGVDGIDLDTCRERGIAVSNVRDWALSVPEHVFALILALRRNLIAYHEAVQGGGWQHAPGYLVQLEPLPQSLAGATLGLIGYGALGRAVAGLASAFGMNVLVAEQKGAAQLRPGRSPFDEVLANCDVLVVLCPLTPATRGMIGAQDLGRMPRNALLINCARGGIVDEAALARALSRGDIAGAGLDVLSQEPPRDGSPLLELKLPNLIITPHVAWVSEQSLRALADRLIDNLEAFHAGIPRNLVT</sequence>
<dbReference type="PANTHER" id="PTHR43761:SF1">
    <property type="entry name" value="D-ISOMER SPECIFIC 2-HYDROXYACID DEHYDROGENASE CATALYTIC DOMAIN-CONTAINING PROTEIN-RELATED"/>
    <property type="match status" value="1"/>
</dbReference>